<gene>
    <name evidence="2" type="ORF">BBB56_06400</name>
</gene>
<dbReference type="RefSeq" id="WP_123800352.1">
    <property type="nucleotide sequence ID" value="NZ_RMVG01000003.1"/>
</dbReference>
<dbReference type="InterPro" id="IPR025596">
    <property type="entry name" value="YedD"/>
</dbReference>
<evidence type="ECO:0000256" key="1">
    <source>
        <dbReference type="SAM" id="SignalP"/>
    </source>
</evidence>
<keyword evidence="1" id="KW-0732">Signal</keyword>
<evidence type="ECO:0000313" key="2">
    <source>
        <dbReference type="EMBL" id="RPE03026.1"/>
    </source>
</evidence>
<dbReference type="InterPro" id="IPR038624">
    <property type="entry name" value="YedD-like_sf"/>
</dbReference>
<dbReference type="Gene3D" id="2.40.128.500">
    <property type="entry name" value="YedD-like protein"/>
    <property type="match status" value="1"/>
</dbReference>
<dbReference type="AlphaFoldDB" id="A0A3N4P409"/>
<organism evidence="2 3">
    <name type="scientific">Candidatus Pantoea deserta</name>
    <dbReference type="NCBI Taxonomy" id="1869313"/>
    <lineage>
        <taxon>Bacteria</taxon>
        <taxon>Pseudomonadati</taxon>
        <taxon>Pseudomonadota</taxon>
        <taxon>Gammaproteobacteria</taxon>
        <taxon>Enterobacterales</taxon>
        <taxon>Erwiniaceae</taxon>
        <taxon>Pantoea</taxon>
    </lineage>
</organism>
<accession>A0A3N4P409</accession>
<comment type="caution">
    <text evidence="2">The sequence shown here is derived from an EMBL/GenBank/DDBJ whole genome shotgun (WGS) entry which is preliminary data.</text>
</comment>
<dbReference type="PROSITE" id="PS51257">
    <property type="entry name" value="PROKAR_LIPOPROTEIN"/>
    <property type="match status" value="1"/>
</dbReference>
<feature type="chain" id="PRO_5018262031" evidence="1">
    <location>
        <begin position="19"/>
        <end position="158"/>
    </location>
</feature>
<dbReference type="Pfam" id="PF13987">
    <property type="entry name" value="YedD"/>
    <property type="match status" value="1"/>
</dbReference>
<protein>
    <submittedName>
        <fullName evidence="2">Lipoprotein</fullName>
    </submittedName>
</protein>
<dbReference type="Proteomes" id="UP000281332">
    <property type="component" value="Unassembled WGS sequence"/>
</dbReference>
<feature type="signal peptide" evidence="1">
    <location>
        <begin position="1"/>
        <end position="18"/>
    </location>
</feature>
<keyword evidence="2" id="KW-0449">Lipoprotein</keyword>
<sequence length="158" mass="17325">MKKWMLMATLALAGCAQIDSYQEAVQTPAPASLQGNWQTTGPQSGLRSDNALGSLIINADGSTLDCRQWMRVIAKPGKLTLLSGDYVNVNRQSRVMPLSLEGGELRYDGLTLRKVERPTVECQQALEEAAKQPQATVIQNIEPEILKSAITRANEEKQ</sequence>
<dbReference type="EMBL" id="RMVG01000003">
    <property type="protein sequence ID" value="RPE03026.1"/>
    <property type="molecule type" value="Genomic_DNA"/>
</dbReference>
<reference evidence="2 3" key="1">
    <citation type="submission" date="2018-11" db="EMBL/GenBank/DDBJ databases">
        <title>Whole genome sequencing of Pantoea sp. RIT388.</title>
        <authorList>
            <person name="Gan H.M."/>
            <person name="Hudson A.O."/>
        </authorList>
    </citation>
    <scope>NUCLEOTIDE SEQUENCE [LARGE SCALE GENOMIC DNA]</scope>
    <source>
        <strain evidence="2 3">RIT388</strain>
    </source>
</reference>
<dbReference type="OrthoDB" id="6518935at2"/>
<proteinExistence type="predicted"/>
<evidence type="ECO:0000313" key="3">
    <source>
        <dbReference type="Proteomes" id="UP000281332"/>
    </source>
</evidence>
<dbReference type="NCBIfam" id="NF007705">
    <property type="entry name" value="PRK10397.1"/>
    <property type="match status" value="1"/>
</dbReference>
<name>A0A3N4P409_9GAMM</name>
<keyword evidence="3" id="KW-1185">Reference proteome</keyword>